<reference evidence="8 9" key="1">
    <citation type="submission" date="2018-09" db="EMBL/GenBank/DDBJ databases">
        <title>Genomic investigation of the strawberry pathogen Phytophthora fragariae indicates pathogenicity is determined by transcriptional variation in three key races.</title>
        <authorList>
            <person name="Adams T.M."/>
            <person name="Armitage A.D."/>
            <person name="Sobczyk M.K."/>
            <person name="Bates H.J."/>
            <person name="Dunwell J.M."/>
            <person name="Nellist C.F."/>
            <person name="Harrison R.J."/>
        </authorList>
    </citation>
    <scope>NUCLEOTIDE SEQUENCE [LARGE SCALE GENOMIC DNA]</scope>
    <source>
        <strain evidence="8 9">SCRP245</strain>
    </source>
</reference>
<name>A0A6A3IUV1_9STRA</name>
<evidence type="ECO:0000256" key="3">
    <source>
        <dbReference type="ARBA" id="ARBA00010400"/>
    </source>
</evidence>
<evidence type="ECO:0000259" key="7">
    <source>
        <dbReference type="Pfam" id="PF22748"/>
    </source>
</evidence>
<accession>A0A6A3IUV1</accession>
<organism evidence="8 9">
    <name type="scientific">Phytophthora fragariae</name>
    <dbReference type="NCBI Taxonomy" id="53985"/>
    <lineage>
        <taxon>Eukaryota</taxon>
        <taxon>Sar</taxon>
        <taxon>Stramenopiles</taxon>
        <taxon>Oomycota</taxon>
        <taxon>Peronosporomycetes</taxon>
        <taxon>Peronosporales</taxon>
        <taxon>Peronosporaceae</taxon>
        <taxon>Phytophthora</taxon>
    </lineage>
</organism>
<sequence>MRLDKAEDWLLDLPQFTVWLKYVDDLSAKNPAKGTSAFSTLTARYGDAALYKMFEESAKFAGTKDLATKLQKDQMQYWVTTAKAPDDVFHVMDLDKVGRSILSNPEFIAWAKYVDDFNTTYPEKSALMAPVLRKSYRDGALLKMTEVAISGGGSKSVATKIQDELLRLWLSSRKTPDDALVELGLDRTVETLMESPLFSTWVKYTNAYSTKYPRETSTAIEALTRKFRDVNVARMLQKAKTTDATRSIAKQLESAQLEMWCSSGKSVDDVLELLDLRMRSDFTGDPLLNTWVSYMDRFLKENPGQATALLTKLEGTRFPGRALNQILLAAMKFPSMEKAAITIQTERIQGYLAKIRSQEKVFKWLDLDNVGGNLLHDPLFTKWMEYVTMFNQKNPKHQESWFEPIRMYYDPQRVIKTAMNDPSTVKIAKLMEMERSKYWLDEKIPPGRVFRFLDLEMSGEKTLVSSDFKIWANYLDDFNQRYPNEKTTMIGELMANYVERVLLRISMRRRKNPAWRNWQRTCKMH</sequence>
<evidence type="ECO:0000256" key="5">
    <source>
        <dbReference type="ARBA" id="ARBA00022729"/>
    </source>
</evidence>
<gene>
    <name evidence="8" type="ORF">PF011_g19826</name>
</gene>
<dbReference type="EMBL" id="QXFW01001711">
    <property type="protein sequence ID" value="KAE8986839.1"/>
    <property type="molecule type" value="Genomic_DNA"/>
</dbReference>
<keyword evidence="5" id="KW-0732">Signal</keyword>
<comment type="subcellular location">
    <subcellularLocation>
        <location evidence="1">Host cell</location>
    </subcellularLocation>
    <subcellularLocation>
        <location evidence="2">Secreted</location>
    </subcellularLocation>
</comment>
<keyword evidence="4" id="KW-0964">Secreted</keyword>
<evidence type="ECO:0000313" key="9">
    <source>
        <dbReference type="Proteomes" id="UP000460718"/>
    </source>
</evidence>
<protein>
    <recommendedName>
        <fullName evidence="7">RxLR effector PexRD54 WY domain-containing protein</fullName>
    </recommendedName>
</protein>
<evidence type="ECO:0000256" key="1">
    <source>
        <dbReference type="ARBA" id="ARBA00004340"/>
    </source>
</evidence>
<dbReference type="Proteomes" id="UP000460718">
    <property type="component" value="Unassembled WGS sequence"/>
</dbReference>
<proteinExistence type="inferred from homology"/>
<dbReference type="Pfam" id="PF22748">
    <property type="entry name" value="PexRD54_WY"/>
    <property type="match status" value="1"/>
</dbReference>
<dbReference type="InterPro" id="IPR054463">
    <property type="entry name" value="PexRD54_WY"/>
</dbReference>
<dbReference type="GO" id="GO:0043657">
    <property type="term" value="C:host cell"/>
    <property type="evidence" value="ECO:0007669"/>
    <property type="project" value="UniProtKB-SubCell"/>
</dbReference>
<dbReference type="AlphaFoldDB" id="A0A6A3IUV1"/>
<evidence type="ECO:0000256" key="6">
    <source>
        <dbReference type="ARBA" id="ARBA00023026"/>
    </source>
</evidence>
<comment type="similarity">
    <text evidence="3">Belongs to the RxLR effector family.</text>
</comment>
<evidence type="ECO:0000256" key="4">
    <source>
        <dbReference type="ARBA" id="ARBA00022525"/>
    </source>
</evidence>
<keyword evidence="6" id="KW-0843">Virulence</keyword>
<dbReference type="GO" id="GO:0005576">
    <property type="term" value="C:extracellular region"/>
    <property type="evidence" value="ECO:0007669"/>
    <property type="project" value="UniProtKB-SubCell"/>
</dbReference>
<evidence type="ECO:0000256" key="2">
    <source>
        <dbReference type="ARBA" id="ARBA00004613"/>
    </source>
</evidence>
<feature type="domain" description="RxLR effector PexRD54 WY" evidence="7">
    <location>
        <begin position="74"/>
        <end position="114"/>
    </location>
</feature>
<comment type="caution">
    <text evidence="8">The sequence shown here is derived from an EMBL/GenBank/DDBJ whole genome shotgun (WGS) entry which is preliminary data.</text>
</comment>
<evidence type="ECO:0000313" key="8">
    <source>
        <dbReference type="EMBL" id="KAE8986839.1"/>
    </source>
</evidence>